<organism evidence="2 3">
    <name type="scientific">Rhizopus microsporus</name>
    <dbReference type="NCBI Taxonomy" id="58291"/>
    <lineage>
        <taxon>Eukaryota</taxon>
        <taxon>Fungi</taxon>
        <taxon>Fungi incertae sedis</taxon>
        <taxon>Mucoromycota</taxon>
        <taxon>Mucoromycotina</taxon>
        <taxon>Mucoromycetes</taxon>
        <taxon>Mucorales</taxon>
        <taxon>Mucorineae</taxon>
        <taxon>Rhizopodaceae</taxon>
        <taxon>Rhizopus</taxon>
    </lineage>
</organism>
<evidence type="ECO:0000313" key="2">
    <source>
        <dbReference type="EMBL" id="ORE13732.1"/>
    </source>
</evidence>
<accession>A0A0A1N489</accession>
<reference evidence="2 3" key="1">
    <citation type="journal article" date="2016" name="Proc. Natl. Acad. Sci. U.S.A.">
        <title>Lipid metabolic changes in an early divergent fungus govern the establishment of a mutualistic symbiosis with endobacteria.</title>
        <authorList>
            <person name="Lastovetsky O.A."/>
            <person name="Gaspar M.L."/>
            <person name="Mondo S.J."/>
            <person name="LaButti K.M."/>
            <person name="Sandor L."/>
            <person name="Grigoriev I.V."/>
            <person name="Henry S.A."/>
            <person name="Pawlowska T.E."/>
        </authorList>
    </citation>
    <scope>NUCLEOTIDE SEQUENCE [LARGE SCALE GENOMIC DNA]</scope>
    <source>
        <strain evidence="2 3">ATCC 11559</strain>
    </source>
</reference>
<evidence type="ECO:0000313" key="3">
    <source>
        <dbReference type="Proteomes" id="UP000242381"/>
    </source>
</evidence>
<dbReference type="VEuPathDB" id="FungiDB:BCV72DRAFT_32041"/>
<protein>
    <submittedName>
        <fullName evidence="2">Uncharacterized protein</fullName>
    </submittedName>
</protein>
<feature type="compositionally biased region" description="Basic and acidic residues" evidence="1">
    <location>
        <begin position="94"/>
        <end position="107"/>
    </location>
</feature>
<evidence type="ECO:0000256" key="1">
    <source>
        <dbReference type="SAM" id="MobiDB-lite"/>
    </source>
</evidence>
<feature type="region of interest" description="Disordered" evidence="1">
    <location>
        <begin position="51"/>
        <end position="135"/>
    </location>
</feature>
<proteinExistence type="predicted"/>
<dbReference type="AlphaFoldDB" id="A0A0A1N489"/>
<sequence length="135" mass="15097">MSLYPSLTSISLKSKALYKKPTAKELFDEIAIMEDNLAQRKQKLVEVGAPLHVKGQPNGSARNRNGGLSEEAHDALDTGHMYEEELESGSAHSSEIRPIHEEQDDGFRLSPSYHSNRELSEFHSDDEISIEMDLS</sequence>
<dbReference type="EMBL" id="KV921514">
    <property type="protein sequence ID" value="ORE13732.1"/>
    <property type="molecule type" value="Genomic_DNA"/>
</dbReference>
<feature type="compositionally biased region" description="Basic and acidic residues" evidence="1">
    <location>
        <begin position="115"/>
        <end position="126"/>
    </location>
</feature>
<gene>
    <name evidence="2" type="ORF">BCV71DRAFT_268071</name>
</gene>
<feature type="compositionally biased region" description="Basic and acidic residues" evidence="1">
    <location>
        <begin position="70"/>
        <end position="83"/>
    </location>
</feature>
<dbReference type="Proteomes" id="UP000242381">
    <property type="component" value="Unassembled WGS sequence"/>
</dbReference>
<name>A0A0A1N489_RHIZD</name>